<protein>
    <recommendedName>
        <fullName evidence="5">Spaetzle domain-containing protein</fullName>
    </recommendedName>
</protein>
<dbReference type="GO" id="GO:0045087">
    <property type="term" value="P:innate immune response"/>
    <property type="evidence" value="ECO:0007669"/>
    <property type="project" value="TreeGrafter"/>
</dbReference>
<dbReference type="PANTHER" id="PTHR23199">
    <property type="entry name" value="NEUROTROPHIN 1-RELATED"/>
    <property type="match status" value="1"/>
</dbReference>
<feature type="region of interest" description="Disordered" evidence="4">
    <location>
        <begin position="296"/>
        <end position="334"/>
    </location>
</feature>
<dbReference type="OrthoDB" id="8196662at2759"/>
<proteinExistence type="predicted"/>
<dbReference type="eggNOG" id="ENOG502SENV">
    <property type="taxonomic scope" value="Eukaryota"/>
</dbReference>
<accession>E0VS00</accession>
<evidence type="ECO:0000259" key="5">
    <source>
        <dbReference type="Pfam" id="PF16077"/>
    </source>
</evidence>
<dbReference type="PANTHER" id="PTHR23199:SF12">
    <property type="entry name" value="NEUROTROPHIN 1-RELATED"/>
    <property type="match status" value="1"/>
</dbReference>
<evidence type="ECO:0000256" key="2">
    <source>
        <dbReference type="ARBA" id="ARBA00023157"/>
    </source>
</evidence>
<keyword evidence="3" id="KW-0325">Glycoprotein</keyword>
<dbReference type="EMBL" id="AAZO01004916">
    <property type="status" value="NOT_ANNOTATED_CDS"/>
    <property type="molecule type" value="Genomic_DNA"/>
</dbReference>
<dbReference type="Gene3D" id="2.10.90.10">
    <property type="entry name" value="Cystine-knot cytokines"/>
    <property type="match status" value="1"/>
</dbReference>
<keyword evidence="8" id="KW-1185">Reference proteome</keyword>
<dbReference type="GO" id="GO:0005615">
    <property type="term" value="C:extracellular space"/>
    <property type="evidence" value="ECO:0007669"/>
    <property type="project" value="UniProtKB-ARBA"/>
</dbReference>
<dbReference type="AlphaFoldDB" id="E0VS00"/>
<sequence>MTIDRIEIPYSEKGIKKHIVKIPPNVSKVKLINTIPVARPKKIINQQKIRYPIPLEQIDDEQTMDYDEFNKSFNYDPKAIKRNFIETPEQDSDFIENREYKNFGTLATPLRQPGRMTIKMKTNFPQESSSNVKNIFEIYKKPNKYLIPTNSFRPDKNDLIFFDNEPAESLMYKNHMTMSNIRNHNMEKQIVGNIYDSNYRSPFSMNVPPPPSKPKKLINTQYTTHNPHVATNFGLSGFGNHYLYKPNIPFSDSSSILKYGSSMNVLNANPLSVSSSNQILKSVPVLAPGIKVIKPPNFSETSMKNPGNPSKLLSTSWQQQQQPPSPPPPEQYSNQKATIRDILNPDCPNHEKKGFCESPPRYPTHQIGTIVQKCVKLLEAMSTQNLIDHQDSMQFSSRSDVDDNNNTLSITDAENDEHVVRKRSTLNDGIQACQSEFSLIEPGYAKEVTTGKWFVIVQHSEMSQQRITADTCKNPGKPCSGLNEMKCIKMGNLTNKTTKCVQRFSYHRLISWDPDAPELCPRMRIFKFPSACVCHLGVPMET</sequence>
<feature type="domain" description="Spaetzle" evidence="5">
    <location>
        <begin position="431"/>
        <end position="536"/>
    </location>
</feature>
<dbReference type="CTD" id="8234039"/>
<evidence type="ECO:0000313" key="6">
    <source>
        <dbReference type="EMBL" id="EEB16156.1"/>
    </source>
</evidence>
<dbReference type="InterPro" id="IPR052444">
    <property type="entry name" value="Spz/Toll_ligand-like"/>
</dbReference>
<dbReference type="Proteomes" id="UP000009046">
    <property type="component" value="Unassembled WGS sequence"/>
</dbReference>
<dbReference type="VEuPathDB" id="VectorBase:PHUM407840"/>
<dbReference type="STRING" id="121224.E0VS00"/>
<dbReference type="GO" id="GO:0005121">
    <property type="term" value="F:Toll binding"/>
    <property type="evidence" value="ECO:0007669"/>
    <property type="project" value="TreeGrafter"/>
</dbReference>
<organism>
    <name type="scientific">Pediculus humanus subsp. corporis</name>
    <name type="common">Body louse</name>
    <dbReference type="NCBI Taxonomy" id="121224"/>
    <lineage>
        <taxon>Eukaryota</taxon>
        <taxon>Metazoa</taxon>
        <taxon>Ecdysozoa</taxon>
        <taxon>Arthropoda</taxon>
        <taxon>Hexapoda</taxon>
        <taxon>Insecta</taxon>
        <taxon>Pterygota</taxon>
        <taxon>Neoptera</taxon>
        <taxon>Paraneoptera</taxon>
        <taxon>Psocodea</taxon>
        <taxon>Troctomorpha</taxon>
        <taxon>Phthiraptera</taxon>
        <taxon>Anoplura</taxon>
        <taxon>Pediculidae</taxon>
        <taxon>Pediculus</taxon>
    </lineage>
</organism>
<dbReference type="HOGENOM" id="CLU_502805_0_0_1"/>
<dbReference type="EMBL" id="DS235639">
    <property type="protein sequence ID" value="EEB16156.1"/>
    <property type="molecule type" value="Genomic_DNA"/>
</dbReference>
<dbReference type="RefSeq" id="XP_002428894.1">
    <property type="nucleotide sequence ID" value="XM_002428849.1"/>
</dbReference>
<dbReference type="Pfam" id="PF16077">
    <property type="entry name" value="Spaetzle"/>
    <property type="match status" value="1"/>
</dbReference>
<evidence type="ECO:0000256" key="1">
    <source>
        <dbReference type="ARBA" id="ARBA00022729"/>
    </source>
</evidence>
<keyword evidence="2" id="KW-1015">Disulfide bond</keyword>
<dbReference type="GeneID" id="8234039"/>
<dbReference type="SUPFAM" id="SSF57501">
    <property type="entry name" value="Cystine-knot cytokines"/>
    <property type="match status" value="1"/>
</dbReference>
<reference evidence="6" key="1">
    <citation type="submission" date="2007-04" db="EMBL/GenBank/DDBJ databases">
        <title>Annotation of Pediculus humanus corporis strain USDA.</title>
        <authorList>
            <person name="Kirkness E."/>
            <person name="Hannick L."/>
            <person name="Hass B."/>
            <person name="Bruggner R."/>
            <person name="Lawson D."/>
            <person name="Bidwell S."/>
            <person name="Joardar V."/>
            <person name="Caler E."/>
            <person name="Walenz B."/>
            <person name="Inman J."/>
            <person name="Schobel S."/>
            <person name="Galinsky K."/>
            <person name="Amedeo P."/>
            <person name="Strausberg R."/>
        </authorList>
    </citation>
    <scope>NUCLEOTIDE SEQUENCE</scope>
    <source>
        <strain evidence="6">USDA</strain>
    </source>
</reference>
<evidence type="ECO:0000256" key="3">
    <source>
        <dbReference type="ARBA" id="ARBA00023180"/>
    </source>
</evidence>
<dbReference type="InterPro" id="IPR029034">
    <property type="entry name" value="Cystine-knot_cytokine"/>
</dbReference>
<reference evidence="7" key="3">
    <citation type="submission" date="2020-05" db="UniProtKB">
        <authorList>
            <consortium name="EnsemblMetazoa"/>
        </authorList>
    </citation>
    <scope>IDENTIFICATION</scope>
    <source>
        <strain evidence="7">USDA</strain>
    </source>
</reference>
<evidence type="ECO:0000313" key="7">
    <source>
        <dbReference type="EnsemblMetazoa" id="PHUM407840-PA"/>
    </source>
</evidence>
<dbReference type="KEGG" id="phu:Phum_PHUM407840"/>
<dbReference type="InParanoid" id="E0VS00"/>
<dbReference type="GO" id="GO:0021556">
    <property type="term" value="P:central nervous system formation"/>
    <property type="evidence" value="ECO:0007669"/>
    <property type="project" value="TreeGrafter"/>
</dbReference>
<dbReference type="InterPro" id="IPR032104">
    <property type="entry name" value="Spaetzle"/>
</dbReference>
<reference evidence="6" key="2">
    <citation type="submission" date="2007-04" db="EMBL/GenBank/DDBJ databases">
        <title>The genome of the human body louse.</title>
        <authorList>
            <consortium name="The Human Body Louse Genome Consortium"/>
            <person name="Kirkness E."/>
            <person name="Walenz B."/>
            <person name="Hass B."/>
            <person name="Bruggner R."/>
            <person name="Strausberg R."/>
        </authorList>
    </citation>
    <scope>NUCLEOTIDE SEQUENCE</scope>
    <source>
        <strain evidence="6">USDA</strain>
    </source>
</reference>
<feature type="compositionally biased region" description="Polar residues" evidence="4">
    <location>
        <begin position="298"/>
        <end position="317"/>
    </location>
</feature>
<dbReference type="EnsemblMetazoa" id="PHUM407840-RA">
    <property type="protein sequence ID" value="PHUM407840-PA"/>
    <property type="gene ID" value="PHUM407840"/>
</dbReference>
<keyword evidence="1" id="KW-0732">Signal</keyword>
<name>E0VS00_PEDHC</name>
<evidence type="ECO:0000256" key="4">
    <source>
        <dbReference type="SAM" id="MobiDB-lite"/>
    </source>
</evidence>
<gene>
    <name evidence="7" type="primary">8234039</name>
    <name evidence="6" type="ORF">Phum_PHUM407840</name>
</gene>
<dbReference type="GO" id="GO:0008083">
    <property type="term" value="F:growth factor activity"/>
    <property type="evidence" value="ECO:0007669"/>
    <property type="project" value="TreeGrafter"/>
</dbReference>
<evidence type="ECO:0000313" key="8">
    <source>
        <dbReference type="Proteomes" id="UP000009046"/>
    </source>
</evidence>